<name>A0ABP9REI1_9PSEU</name>
<evidence type="ECO:0000256" key="4">
    <source>
        <dbReference type="ARBA" id="ARBA00023136"/>
    </source>
</evidence>
<feature type="domain" description="Ferric oxidoreductase" evidence="6">
    <location>
        <begin position="12"/>
        <end position="134"/>
    </location>
</feature>
<evidence type="ECO:0000256" key="5">
    <source>
        <dbReference type="SAM" id="Phobius"/>
    </source>
</evidence>
<dbReference type="InterPro" id="IPR013130">
    <property type="entry name" value="Fe3_Rdtase_TM_dom"/>
</dbReference>
<evidence type="ECO:0000259" key="6">
    <source>
        <dbReference type="Pfam" id="PF01794"/>
    </source>
</evidence>
<evidence type="ECO:0000313" key="7">
    <source>
        <dbReference type="EMBL" id="GAA5175841.1"/>
    </source>
</evidence>
<feature type="transmembrane region" description="Helical" evidence="5">
    <location>
        <begin position="90"/>
        <end position="111"/>
    </location>
</feature>
<dbReference type="Pfam" id="PF01794">
    <property type="entry name" value="Ferric_reduct"/>
    <property type="match status" value="1"/>
</dbReference>
<keyword evidence="2 5" id="KW-0812">Transmembrane</keyword>
<reference evidence="8" key="1">
    <citation type="journal article" date="2019" name="Int. J. Syst. Evol. Microbiol.">
        <title>The Global Catalogue of Microorganisms (GCM) 10K type strain sequencing project: providing services to taxonomists for standard genome sequencing and annotation.</title>
        <authorList>
            <consortium name="The Broad Institute Genomics Platform"/>
            <consortium name="The Broad Institute Genome Sequencing Center for Infectious Disease"/>
            <person name="Wu L."/>
            <person name="Ma J."/>
        </authorList>
    </citation>
    <scope>NUCLEOTIDE SEQUENCE [LARGE SCALE GENOMIC DNA]</scope>
    <source>
        <strain evidence="8">JCM 18303</strain>
    </source>
</reference>
<evidence type="ECO:0000313" key="8">
    <source>
        <dbReference type="Proteomes" id="UP001428817"/>
    </source>
</evidence>
<keyword evidence="4 5" id="KW-0472">Membrane</keyword>
<feature type="transmembrane region" description="Helical" evidence="5">
    <location>
        <begin position="123"/>
        <end position="142"/>
    </location>
</feature>
<sequence length="194" mass="20944">MGQTLWFASRATGLVALVLLTTSLALGVAMAGRAAGPRWPRFALGAVHRNLSLTTLMFLAVHVSTAVIDPYAKIGWLDAVVPFVSVYQPFWLGLGAVALDLMLAVLVTSVVRPRVGPRLWRAVHWSGYLCWPVAVVHGLGIGGKDSELGWVIALNAFCALVVLFAVFWRLRTRGTDPDHEARQATGAFASVRGR</sequence>
<proteinExistence type="predicted"/>
<gene>
    <name evidence="7" type="ORF">GCM10023321_82700</name>
</gene>
<keyword evidence="3 5" id="KW-1133">Transmembrane helix</keyword>
<protein>
    <submittedName>
        <fullName evidence="7">Ferric reductase-like transmembrane domain-containing protein</fullName>
    </submittedName>
</protein>
<dbReference type="Proteomes" id="UP001428817">
    <property type="component" value="Unassembled WGS sequence"/>
</dbReference>
<comment type="subcellular location">
    <subcellularLocation>
        <location evidence="1">Membrane</location>
        <topology evidence="1">Multi-pass membrane protein</topology>
    </subcellularLocation>
</comment>
<evidence type="ECO:0000256" key="2">
    <source>
        <dbReference type="ARBA" id="ARBA00022692"/>
    </source>
</evidence>
<organism evidence="7 8">
    <name type="scientific">Pseudonocardia eucalypti</name>
    <dbReference type="NCBI Taxonomy" id="648755"/>
    <lineage>
        <taxon>Bacteria</taxon>
        <taxon>Bacillati</taxon>
        <taxon>Actinomycetota</taxon>
        <taxon>Actinomycetes</taxon>
        <taxon>Pseudonocardiales</taxon>
        <taxon>Pseudonocardiaceae</taxon>
        <taxon>Pseudonocardia</taxon>
    </lineage>
</organism>
<comment type="caution">
    <text evidence="7">The sequence shown here is derived from an EMBL/GenBank/DDBJ whole genome shotgun (WGS) entry which is preliminary data.</text>
</comment>
<accession>A0ABP9REI1</accession>
<evidence type="ECO:0000256" key="1">
    <source>
        <dbReference type="ARBA" id="ARBA00004141"/>
    </source>
</evidence>
<evidence type="ECO:0000256" key="3">
    <source>
        <dbReference type="ARBA" id="ARBA00022989"/>
    </source>
</evidence>
<feature type="transmembrane region" description="Helical" evidence="5">
    <location>
        <begin position="148"/>
        <end position="168"/>
    </location>
</feature>
<dbReference type="EMBL" id="BAABJP010000068">
    <property type="protein sequence ID" value="GAA5175841.1"/>
    <property type="molecule type" value="Genomic_DNA"/>
</dbReference>
<keyword evidence="8" id="KW-1185">Reference proteome</keyword>
<dbReference type="RefSeq" id="WP_185065601.1">
    <property type="nucleotide sequence ID" value="NZ_BAABJP010000068.1"/>
</dbReference>